<evidence type="ECO:0000259" key="5">
    <source>
        <dbReference type="Pfam" id="PF00933"/>
    </source>
</evidence>
<dbReference type="SUPFAM" id="SSF51445">
    <property type="entry name" value="(Trans)glycosidases"/>
    <property type="match status" value="1"/>
</dbReference>
<dbReference type="PROSITE" id="PS51257">
    <property type="entry name" value="PROKAR_LIPOPROTEIN"/>
    <property type="match status" value="1"/>
</dbReference>
<dbReference type="InterPro" id="IPR001764">
    <property type="entry name" value="Glyco_hydro_3_N"/>
</dbReference>
<dbReference type="EMBL" id="CCDP010000001">
    <property type="protein sequence ID" value="CDQ39876.1"/>
    <property type="molecule type" value="Genomic_DNA"/>
</dbReference>
<dbReference type="InterPro" id="IPR050226">
    <property type="entry name" value="NagZ_Beta-hexosaminidase"/>
</dbReference>
<dbReference type="PROSITE" id="PS00775">
    <property type="entry name" value="GLYCOSYL_HYDROL_F3"/>
    <property type="match status" value="1"/>
</dbReference>
<dbReference type="PANTHER" id="PTHR30480:SF16">
    <property type="entry name" value="GLYCOSIDE HYDROLASE FAMILY 3 DOMAIN PROTEIN"/>
    <property type="match status" value="1"/>
</dbReference>
<dbReference type="GO" id="GO:0009254">
    <property type="term" value="P:peptidoglycan turnover"/>
    <property type="evidence" value="ECO:0007669"/>
    <property type="project" value="TreeGrafter"/>
</dbReference>
<protein>
    <submittedName>
        <fullName evidence="6">Beta-hexosaminidase A</fullName>
    </submittedName>
</protein>
<dbReference type="Pfam" id="PF00933">
    <property type="entry name" value="Glyco_hydro_3"/>
    <property type="match status" value="1"/>
</dbReference>
<dbReference type="AlphaFoldDB" id="A0A024QD50"/>
<comment type="similarity">
    <text evidence="1">Belongs to the glycosyl hydrolase 3 family.</text>
</comment>
<dbReference type="Proteomes" id="UP000028875">
    <property type="component" value="Unassembled WGS sequence"/>
</dbReference>
<comment type="caution">
    <text evidence="6">The sequence shown here is derived from an EMBL/GenBank/DDBJ whole genome shotgun (WGS) entry which is preliminary data.</text>
</comment>
<organism evidence="6 7">
    <name type="scientific">Virgibacillus massiliensis</name>
    <dbReference type="NCBI Taxonomy" id="1462526"/>
    <lineage>
        <taxon>Bacteria</taxon>
        <taxon>Bacillati</taxon>
        <taxon>Bacillota</taxon>
        <taxon>Bacilli</taxon>
        <taxon>Bacillales</taxon>
        <taxon>Bacillaceae</taxon>
        <taxon>Virgibacillus</taxon>
    </lineage>
</organism>
<proteinExistence type="inferred from homology"/>
<dbReference type="InterPro" id="IPR036962">
    <property type="entry name" value="Glyco_hydro_3_N_sf"/>
</dbReference>
<feature type="domain" description="Glycoside hydrolase family 3 N-terminal" evidence="5">
    <location>
        <begin position="63"/>
        <end position="383"/>
    </location>
</feature>
<dbReference type="InterPro" id="IPR017853">
    <property type="entry name" value="GH"/>
</dbReference>
<keyword evidence="3" id="KW-0326">Glycosidase</keyword>
<reference evidence="7" key="2">
    <citation type="submission" date="2014-05" db="EMBL/GenBank/DDBJ databases">
        <title>Draft genome sequence of Virgibacillus massiliensis Vm-5.</title>
        <authorList>
            <person name="Khelaifia S."/>
            <person name="Croce O."/>
            <person name="Lagier J.C."/>
            <person name="Raoult D."/>
        </authorList>
    </citation>
    <scope>NUCLEOTIDE SEQUENCE [LARGE SCALE GENOMIC DNA]</scope>
    <source>
        <strain evidence="7">Vm-5</strain>
    </source>
</reference>
<accession>A0A024QD50</accession>
<dbReference type="Gene3D" id="3.20.20.300">
    <property type="entry name" value="Glycoside hydrolase, family 3, N-terminal domain"/>
    <property type="match status" value="1"/>
</dbReference>
<dbReference type="InterPro" id="IPR019800">
    <property type="entry name" value="Glyco_hydro_3_AS"/>
</dbReference>
<keyword evidence="4" id="KW-0732">Signal</keyword>
<sequence precursor="true">MTIFFKTLLSSLLICFILSACNGTNVEIEEAASSDLTPEYKDNELRIGNSKNNLQATIKDMNLDEKIGQLVIVGVDGDTMDQDINQLIKKRKVGGIILFSKNLLSIHQSKMLINKLKQANTTNSVPLFMGLDEEGGRVTRLPNDFLATPSSEEIGNSNNLDWAYHTGQSIAKKVKSLGFNINFSPVLDINSNPNNPVIGDRSFGSTPNKVIEFGLKQIEGMHSQELISVTKHFPGHGDTNVDSHLEIPVIQHNKSRLEDFELAPFKAAIKQNVDAIMIGHLLVPAYDKQYPATLSKPIVTELLRGKLNYDGLIVTDDMTMGAIKENYDLGNAAVLSVQAGSDLVMVGHGYDEANDVLTALKQAVQSGEISEERINQSVKRILDLKESYRLTDQPIKDINVKKINKFITEFNSK</sequence>
<feature type="chain" id="PRO_5039536977" evidence="4">
    <location>
        <begin position="21"/>
        <end position="413"/>
    </location>
</feature>
<dbReference type="PANTHER" id="PTHR30480">
    <property type="entry name" value="BETA-HEXOSAMINIDASE-RELATED"/>
    <property type="match status" value="1"/>
</dbReference>
<evidence type="ECO:0000256" key="3">
    <source>
        <dbReference type="ARBA" id="ARBA00023295"/>
    </source>
</evidence>
<dbReference type="STRING" id="1462526.BN990_02193"/>
<dbReference type="eggNOG" id="COG1472">
    <property type="taxonomic scope" value="Bacteria"/>
</dbReference>
<dbReference type="NCBIfam" id="NF003740">
    <property type="entry name" value="PRK05337.1"/>
    <property type="match status" value="1"/>
</dbReference>
<dbReference type="GO" id="GO:0004553">
    <property type="term" value="F:hydrolase activity, hydrolyzing O-glycosyl compounds"/>
    <property type="evidence" value="ECO:0007669"/>
    <property type="project" value="InterPro"/>
</dbReference>
<evidence type="ECO:0000256" key="4">
    <source>
        <dbReference type="SAM" id="SignalP"/>
    </source>
</evidence>
<gene>
    <name evidence="6" type="ORF">BN990_02193</name>
</gene>
<evidence type="ECO:0000256" key="1">
    <source>
        <dbReference type="ARBA" id="ARBA00005336"/>
    </source>
</evidence>
<dbReference type="GO" id="GO:0005975">
    <property type="term" value="P:carbohydrate metabolic process"/>
    <property type="evidence" value="ECO:0007669"/>
    <property type="project" value="InterPro"/>
</dbReference>
<name>A0A024QD50_9BACI</name>
<evidence type="ECO:0000313" key="6">
    <source>
        <dbReference type="EMBL" id="CDQ39876.1"/>
    </source>
</evidence>
<evidence type="ECO:0000313" key="7">
    <source>
        <dbReference type="Proteomes" id="UP000028875"/>
    </source>
</evidence>
<keyword evidence="7" id="KW-1185">Reference proteome</keyword>
<keyword evidence="2" id="KW-0378">Hydrolase</keyword>
<reference evidence="6 7" key="1">
    <citation type="submission" date="2014-03" db="EMBL/GenBank/DDBJ databases">
        <authorList>
            <person name="Urmite Genomes U."/>
        </authorList>
    </citation>
    <scope>NUCLEOTIDE SEQUENCE [LARGE SCALE GENOMIC DNA]</scope>
    <source>
        <strain evidence="6 7">Vm-5</strain>
    </source>
</reference>
<evidence type="ECO:0000256" key="2">
    <source>
        <dbReference type="ARBA" id="ARBA00022801"/>
    </source>
</evidence>
<feature type="signal peptide" evidence="4">
    <location>
        <begin position="1"/>
        <end position="20"/>
    </location>
</feature>
<dbReference type="RefSeq" id="WP_021291334.1">
    <property type="nucleotide sequence ID" value="NZ_BNER01000002.1"/>
</dbReference>